<evidence type="ECO:0000256" key="2">
    <source>
        <dbReference type="ARBA" id="ARBA00022475"/>
    </source>
</evidence>
<evidence type="ECO:0000313" key="3">
    <source>
        <dbReference type="EMBL" id="JAO06177.1"/>
    </source>
</evidence>
<keyword evidence="2" id="KW-0472">Membrane</keyword>
<organism evidence="3">
    <name type="scientific">Poeciliopsis prolifica</name>
    <name type="common">blackstripe livebearer</name>
    <dbReference type="NCBI Taxonomy" id="188132"/>
    <lineage>
        <taxon>Eukaryota</taxon>
        <taxon>Metazoa</taxon>
        <taxon>Chordata</taxon>
        <taxon>Craniata</taxon>
        <taxon>Vertebrata</taxon>
        <taxon>Euteleostomi</taxon>
        <taxon>Actinopterygii</taxon>
        <taxon>Neopterygii</taxon>
        <taxon>Teleostei</taxon>
        <taxon>Neoteleostei</taxon>
        <taxon>Acanthomorphata</taxon>
        <taxon>Ovalentaria</taxon>
        <taxon>Atherinomorphae</taxon>
        <taxon>Cyprinodontiformes</taxon>
        <taxon>Poeciliidae</taxon>
        <taxon>Poeciliinae</taxon>
        <taxon>Poeciliopsis</taxon>
    </lineage>
</organism>
<keyword evidence="2" id="KW-1003">Cell membrane</keyword>
<feature type="non-terminal residue" evidence="3">
    <location>
        <position position="108"/>
    </location>
</feature>
<dbReference type="GO" id="GO:0005886">
    <property type="term" value="C:plasma membrane"/>
    <property type="evidence" value="ECO:0007669"/>
    <property type="project" value="UniProtKB-SubCell"/>
</dbReference>
<accession>A0A0S7EMC4</accession>
<dbReference type="InterPro" id="IPR038683">
    <property type="entry name" value="IL17RA/B_FnIII-like_1_sf"/>
</dbReference>
<dbReference type="Gene3D" id="2.60.40.2160">
    <property type="entry name" value="Interleukin-17 receptor A/B, fibronectin-III-like domain 1"/>
    <property type="match status" value="1"/>
</dbReference>
<sequence length="108" mass="11789">SLCFVVSQGTAHDIKVECAKTYAFPTTALNDSPSQVAGLKVELVTVGHERKLNISWAINIDASIIHLNGTRVIAGTLTHICHYKPPLTQANLSGLEKEWFSFLTIVNI</sequence>
<feature type="non-terminal residue" evidence="3">
    <location>
        <position position="1"/>
    </location>
</feature>
<reference evidence="3" key="1">
    <citation type="submission" date="2014-12" db="EMBL/GenBank/DDBJ databases">
        <title>Parallel Evolution in Life History Adaptation Evident in the Tissue-Specific Poeciliopsis prolifica transcriptome.</title>
        <authorList>
            <person name="Jue N.K."/>
            <person name="Foley R.J."/>
            <person name="Obergfell C."/>
            <person name="Reznick D.N."/>
            <person name="O'Neill R.J."/>
            <person name="O'Neill M.J."/>
        </authorList>
    </citation>
    <scope>NUCLEOTIDE SEQUENCE</scope>
</reference>
<gene>
    <name evidence="3" type="primary">PPUP8009</name>
</gene>
<dbReference type="EMBL" id="GBYX01475499">
    <property type="protein sequence ID" value="JAO06177.1"/>
    <property type="molecule type" value="Transcribed_RNA"/>
</dbReference>
<evidence type="ECO:0000256" key="1">
    <source>
        <dbReference type="ARBA" id="ARBA00004251"/>
    </source>
</evidence>
<name>A0A0S7EMC4_9TELE</name>
<protein>
    <submittedName>
        <fullName evidence="3">PPUP8009</fullName>
    </submittedName>
</protein>
<comment type="subcellular location">
    <subcellularLocation>
        <location evidence="1">Cell membrane</location>
        <topology evidence="1">Single-pass type I membrane protein</topology>
    </subcellularLocation>
</comment>
<dbReference type="AlphaFoldDB" id="A0A0S7EMC4"/>
<proteinExistence type="predicted"/>